<dbReference type="Pfam" id="PF00385">
    <property type="entry name" value="Chromo"/>
    <property type="match status" value="1"/>
</dbReference>
<reference evidence="4 5" key="1">
    <citation type="journal article" date="2016" name="Nat. Commun.">
        <title>Extremotolerant tardigrade genome and improved radiotolerance of human cultured cells by tardigrade-unique protein.</title>
        <authorList>
            <person name="Hashimoto T."/>
            <person name="Horikawa D.D."/>
            <person name="Saito Y."/>
            <person name="Kuwahara H."/>
            <person name="Kozuka-Hata H."/>
            <person name="Shin-I T."/>
            <person name="Minakuchi Y."/>
            <person name="Ohishi K."/>
            <person name="Motoyama A."/>
            <person name="Aizu T."/>
            <person name="Enomoto A."/>
            <person name="Kondo K."/>
            <person name="Tanaka S."/>
            <person name="Hara Y."/>
            <person name="Koshikawa S."/>
            <person name="Sagara H."/>
            <person name="Miura T."/>
            <person name="Yokobori S."/>
            <person name="Miyagawa K."/>
            <person name="Suzuki Y."/>
            <person name="Kubo T."/>
            <person name="Oyama M."/>
            <person name="Kohara Y."/>
            <person name="Fujiyama A."/>
            <person name="Arakawa K."/>
            <person name="Katayama T."/>
            <person name="Toyoda A."/>
            <person name="Kunieda T."/>
        </authorList>
    </citation>
    <scope>NUCLEOTIDE SEQUENCE [LARGE SCALE GENOMIC DNA]</scope>
    <source>
        <strain evidence="4 5">YOKOZUNA-1</strain>
    </source>
</reference>
<keyword evidence="5" id="KW-1185">Reference proteome</keyword>
<dbReference type="AlphaFoldDB" id="A0A1D1VE91"/>
<dbReference type="InterPro" id="IPR000953">
    <property type="entry name" value="Chromo/chromo_shadow_dom"/>
</dbReference>
<dbReference type="GO" id="GO:0005634">
    <property type="term" value="C:nucleus"/>
    <property type="evidence" value="ECO:0007669"/>
    <property type="project" value="UniProtKB-SubCell"/>
</dbReference>
<sequence length="186" mass="20451">MGRTKSLQRSAGEGDSLKRSAMNQNRLEMQALFHQATCHALRQTIIPGEERISLIFFKADGQHYKPDTSAIAAVSNAGVDIPLTSEGFVISTIGGAEADSTTKKDADESGNSCSVLDELDRGGASVEKTDMASAEDQIIERIVGCRERRQYLIKWHGYSEEHNSWEDENIIKGRPIGLQAEVQENL</sequence>
<dbReference type="CDD" id="cd00024">
    <property type="entry name" value="CD_CSD"/>
    <property type="match status" value="1"/>
</dbReference>
<dbReference type="PROSITE" id="PS50013">
    <property type="entry name" value="CHROMO_2"/>
    <property type="match status" value="1"/>
</dbReference>
<comment type="subcellular location">
    <subcellularLocation>
        <location evidence="1">Nucleus</location>
    </subcellularLocation>
</comment>
<dbReference type="SMART" id="SM00298">
    <property type="entry name" value="CHROMO"/>
    <property type="match status" value="1"/>
</dbReference>
<evidence type="ECO:0000313" key="5">
    <source>
        <dbReference type="Proteomes" id="UP000186922"/>
    </source>
</evidence>
<name>A0A1D1VE91_RAMVA</name>
<feature type="domain" description="Chromo" evidence="3">
    <location>
        <begin position="137"/>
        <end position="186"/>
    </location>
</feature>
<dbReference type="InterPro" id="IPR023779">
    <property type="entry name" value="Chromodomain_CS"/>
</dbReference>
<dbReference type="EMBL" id="BDGG01000005">
    <property type="protein sequence ID" value="GAU99951.1"/>
    <property type="molecule type" value="Genomic_DNA"/>
</dbReference>
<comment type="caution">
    <text evidence="4">The sequence shown here is derived from an EMBL/GenBank/DDBJ whole genome shotgun (WGS) entry which is preliminary data.</text>
</comment>
<keyword evidence="2" id="KW-0539">Nucleus</keyword>
<evidence type="ECO:0000259" key="3">
    <source>
        <dbReference type="PROSITE" id="PS50013"/>
    </source>
</evidence>
<gene>
    <name evidence="4" type="primary">RvY_10882-1</name>
    <name evidence="4" type="synonym">RvY_10882.1</name>
    <name evidence="4" type="ORF">RvY_10882</name>
</gene>
<dbReference type="OrthoDB" id="433924at2759"/>
<dbReference type="InterPro" id="IPR023780">
    <property type="entry name" value="Chromo_domain"/>
</dbReference>
<evidence type="ECO:0000256" key="1">
    <source>
        <dbReference type="ARBA" id="ARBA00004123"/>
    </source>
</evidence>
<dbReference type="Proteomes" id="UP000186922">
    <property type="component" value="Unassembled WGS sequence"/>
</dbReference>
<accession>A0A1D1VE91</accession>
<organism evidence="4 5">
    <name type="scientific">Ramazzottius varieornatus</name>
    <name type="common">Water bear</name>
    <name type="synonym">Tardigrade</name>
    <dbReference type="NCBI Taxonomy" id="947166"/>
    <lineage>
        <taxon>Eukaryota</taxon>
        <taxon>Metazoa</taxon>
        <taxon>Ecdysozoa</taxon>
        <taxon>Tardigrada</taxon>
        <taxon>Eutardigrada</taxon>
        <taxon>Parachela</taxon>
        <taxon>Hypsibioidea</taxon>
        <taxon>Ramazzottiidae</taxon>
        <taxon>Ramazzottius</taxon>
    </lineage>
</organism>
<dbReference type="PROSITE" id="PS00598">
    <property type="entry name" value="CHROMO_1"/>
    <property type="match status" value="1"/>
</dbReference>
<evidence type="ECO:0000256" key="2">
    <source>
        <dbReference type="ARBA" id="ARBA00023242"/>
    </source>
</evidence>
<proteinExistence type="predicted"/>
<dbReference type="SUPFAM" id="SSF54160">
    <property type="entry name" value="Chromo domain-like"/>
    <property type="match status" value="1"/>
</dbReference>
<evidence type="ECO:0000313" key="4">
    <source>
        <dbReference type="EMBL" id="GAU99951.1"/>
    </source>
</evidence>
<protein>
    <recommendedName>
        <fullName evidence="3">Chromo domain-containing protein</fullName>
    </recommendedName>
</protein>
<dbReference type="Gene3D" id="2.40.50.40">
    <property type="match status" value="1"/>
</dbReference>
<dbReference type="InterPro" id="IPR016197">
    <property type="entry name" value="Chromo-like_dom_sf"/>
</dbReference>